<evidence type="ECO:0000313" key="2">
    <source>
        <dbReference type="EMBL" id="GLY66643.1"/>
    </source>
</evidence>
<evidence type="ECO:0000259" key="1">
    <source>
        <dbReference type="Pfam" id="PF13360"/>
    </source>
</evidence>
<sequence length="488" mass="53779">MPQPLAVQRVLGDRPFAEIGEPRAVAVDENRGLIAIGGQLGWLHWVGAYTAHEGWAPHVLGIYDRPSLRCRMLLHTEWPIRSLDFHPRQPLLAIGTGSYDGGWHFYGEVLLLHLDTGELVSPLADSREVRRVRWRTWRHGRVLDLALAPPDDWEYGNDAMRIGYDAMVVRDDWLAVQDNEIADHELDGPLRDSDIVTSEQARAAVEALSTQWSYRGPVWAVEHLHDGRILATMDGAGLECWLPTGELAWSVVEESGRQLVVAADRESALVAIQTPELTIDIARHSLRDGELMDRFNPVGVVTARADGVFALRPVAWEAQPTTVFRADGTEIGQVALGGFQLASYSFPVRHASALYFLREPGEVVVVGDDLAVRRLFDGAEAGPAVEVGNSLVCCCLDSTVMRRRLPDGEIVWRLEVDRRVTALEVDGSMLYVALNSGALLGVNVDTGELRWRQELSVHGQPTTGLSLASPQPGRLLIGTTDGRILDCS</sequence>
<accession>A0A9W6R1G7</accession>
<comment type="caution">
    <text evidence="2">The sequence shown here is derived from an EMBL/GenBank/DDBJ whole genome shotgun (WGS) entry which is preliminary data.</text>
</comment>
<dbReference type="Gene3D" id="2.130.10.10">
    <property type="entry name" value="YVTN repeat-like/Quinoprotein amine dehydrogenase"/>
    <property type="match status" value="1"/>
</dbReference>
<gene>
    <name evidence="2" type="ORF">Atai01_32620</name>
</gene>
<dbReference type="RefSeq" id="WP_285487373.1">
    <property type="nucleotide sequence ID" value="NZ_BSTI01000006.1"/>
</dbReference>
<proteinExistence type="predicted"/>
<dbReference type="InterPro" id="IPR011047">
    <property type="entry name" value="Quinoprotein_ADH-like_sf"/>
</dbReference>
<dbReference type="Pfam" id="PF13360">
    <property type="entry name" value="PQQ_2"/>
    <property type="match status" value="1"/>
</dbReference>
<dbReference type="InterPro" id="IPR002372">
    <property type="entry name" value="PQQ_rpt_dom"/>
</dbReference>
<reference evidence="2" key="1">
    <citation type="submission" date="2023-03" db="EMBL/GenBank/DDBJ databases">
        <title>Amycolatopsis taiwanensis NBRC 103393.</title>
        <authorList>
            <person name="Ichikawa N."/>
            <person name="Sato H."/>
            <person name="Tonouchi N."/>
        </authorList>
    </citation>
    <scope>NUCLEOTIDE SEQUENCE</scope>
    <source>
        <strain evidence="2">NBRC 103393</strain>
    </source>
</reference>
<feature type="domain" description="Pyrrolo-quinoline quinone repeat" evidence="1">
    <location>
        <begin position="379"/>
        <end position="484"/>
    </location>
</feature>
<protein>
    <recommendedName>
        <fullName evidence="1">Pyrrolo-quinoline quinone repeat domain-containing protein</fullName>
    </recommendedName>
</protein>
<dbReference type="EMBL" id="BSTI01000006">
    <property type="protein sequence ID" value="GLY66643.1"/>
    <property type="molecule type" value="Genomic_DNA"/>
</dbReference>
<dbReference type="Proteomes" id="UP001165136">
    <property type="component" value="Unassembled WGS sequence"/>
</dbReference>
<dbReference type="AlphaFoldDB" id="A0A9W6R1G7"/>
<evidence type="ECO:0000313" key="3">
    <source>
        <dbReference type="Proteomes" id="UP001165136"/>
    </source>
</evidence>
<dbReference type="InterPro" id="IPR015943">
    <property type="entry name" value="WD40/YVTN_repeat-like_dom_sf"/>
</dbReference>
<name>A0A9W6R1G7_9PSEU</name>
<dbReference type="SUPFAM" id="SSF50998">
    <property type="entry name" value="Quinoprotein alcohol dehydrogenase-like"/>
    <property type="match status" value="1"/>
</dbReference>
<organism evidence="2 3">
    <name type="scientific">Amycolatopsis taiwanensis</name>
    <dbReference type="NCBI Taxonomy" id="342230"/>
    <lineage>
        <taxon>Bacteria</taxon>
        <taxon>Bacillati</taxon>
        <taxon>Actinomycetota</taxon>
        <taxon>Actinomycetes</taxon>
        <taxon>Pseudonocardiales</taxon>
        <taxon>Pseudonocardiaceae</taxon>
        <taxon>Amycolatopsis</taxon>
    </lineage>
</organism>
<keyword evidence="3" id="KW-1185">Reference proteome</keyword>